<protein>
    <recommendedName>
        <fullName evidence="4">Integral membrane protein</fullName>
    </recommendedName>
</protein>
<keyword evidence="1" id="KW-0472">Membrane</keyword>
<dbReference type="Proteomes" id="UP001059617">
    <property type="component" value="Chromosome"/>
</dbReference>
<evidence type="ECO:0000313" key="3">
    <source>
        <dbReference type="Proteomes" id="UP001059617"/>
    </source>
</evidence>
<dbReference type="RefSeq" id="WP_259859582.1">
    <property type="nucleotide sequence ID" value="NZ_BAAAST010000039.1"/>
</dbReference>
<dbReference type="EMBL" id="CP073720">
    <property type="protein sequence ID" value="UWP81812.1"/>
    <property type="molecule type" value="Genomic_DNA"/>
</dbReference>
<keyword evidence="1" id="KW-1133">Transmembrane helix</keyword>
<keyword evidence="1" id="KW-0812">Transmembrane</keyword>
<reference evidence="2" key="2">
    <citation type="submission" date="2022-09" db="EMBL/GenBank/DDBJ databases">
        <title>Biosynthetic gene clusters of Dactylosporangioum fulvum.</title>
        <authorList>
            <person name="Caradec T."/>
        </authorList>
    </citation>
    <scope>NUCLEOTIDE SEQUENCE</scope>
    <source>
        <strain evidence="2">NRRL B-16292</strain>
    </source>
</reference>
<name>A0ABY5VVN6_9ACTN</name>
<reference evidence="2" key="1">
    <citation type="submission" date="2021-04" db="EMBL/GenBank/DDBJ databases">
        <authorList>
            <person name="Hartkoorn R.C."/>
            <person name="Beaudoing E."/>
            <person name="Hot D."/>
        </authorList>
    </citation>
    <scope>NUCLEOTIDE SEQUENCE</scope>
    <source>
        <strain evidence="2">NRRL B-16292</strain>
    </source>
</reference>
<evidence type="ECO:0008006" key="4">
    <source>
        <dbReference type="Google" id="ProtNLM"/>
    </source>
</evidence>
<proteinExistence type="predicted"/>
<feature type="transmembrane region" description="Helical" evidence="1">
    <location>
        <begin position="145"/>
        <end position="164"/>
    </location>
</feature>
<evidence type="ECO:0000313" key="2">
    <source>
        <dbReference type="EMBL" id="UWP81812.1"/>
    </source>
</evidence>
<feature type="transmembrane region" description="Helical" evidence="1">
    <location>
        <begin position="218"/>
        <end position="248"/>
    </location>
</feature>
<feature type="transmembrane region" description="Helical" evidence="1">
    <location>
        <begin position="71"/>
        <end position="99"/>
    </location>
</feature>
<feature type="transmembrane region" description="Helical" evidence="1">
    <location>
        <begin position="120"/>
        <end position="139"/>
    </location>
</feature>
<feature type="transmembrane region" description="Helical" evidence="1">
    <location>
        <begin position="32"/>
        <end position="51"/>
    </location>
</feature>
<feature type="transmembrane region" description="Helical" evidence="1">
    <location>
        <begin position="185"/>
        <end position="206"/>
    </location>
</feature>
<accession>A0ABY5VVN6</accession>
<gene>
    <name evidence="2" type="ORF">Dfulv_43100</name>
</gene>
<organism evidence="2 3">
    <name type="scientific">Dactylosporangium fulvum</name>
    <dbReference type="NCBI Taxonomy" id="53359"/>
    <lineage>
        <taxon>Bacteria</taxon>
        <taxon>Bacillati</taxon>
        <taxon>Actinomycetota</taxon>
        <taxon>Actinomycetes</taxon>
        <taxon>Micromonosporales</taxon>
        <taxon>Micromonosporaceae</taxon>
        <taxon>Dactylosporangium</taxon>
    </lineage>
</organism>
<keyword evidence="3" id="KW-1185">Reference proteome</keyword>
<sequence length="283" mass="29833">MEQTKAVIPMRPLTFGELLDAAVSLLRVHGPLLLVSALVLAVCEQALLYPLRSWAGMTPPLHLPYSERLGSSWLAFCAGLATEGAILALLGGLTGAAAGPGLLGRPVRGRELLGQVFRRLPALLVVAVVTAAILLTSSLVMLLPWLFLFGLVGMAGPALIVDRIGPGRALGRSFRLASVGLRGAAIRLGGYVSWTAIRLVLGYAAFGLLQVSLRPGSIIFTVLIMALWVLVDSLAYATLACVDAVLYLETRMRVEGLDIAIGRIRRLGRPVDLAGSAVLGAAR</sequence>
<evidence type="ECO:0000256" key="1">
    <source>
        <dbReference type="SAM" id="Phobius"/>
    </source>
</evidence>